<proteinExistence type="inferred from homology"/>
<comment type="catalytic activity">
    <reaction evidence="8">
        <text>ATP + H2O + polyamine-[polyamine-binding protein]Side 1 = ADP + phosphate + polyamineSide 2 + [polyamine-binding protein]Side 1.</text>
        <dbReference type="EC" id="7.6.2.11"/>
    </reaction>
</comment>
<dbReference type="EMBL" id="SACP01000006">
    <property type="protein sequence ID" value="RVU19425.1"/>
    <property type="molecule type" value="Genomic_DNA"/>
</dbReference>
<dbReference type="GO" id="GO:0005524">
    <property type="term" value="F:ATP binding"/>
    <property type="evidence" value="ECO:0007669"/>
    <property type="project" value="UniProtKB-KW"/>
</dbReference>
<dbReference type="GO" id="GO:0015417">
    <property type="term" value="F:ABC-type polyamine transporter activity"/>
    <property type="evidence" value="ECO:0007669"/>
    <property type="project" value="UniProtKB-EC"/>
</dbReference>
<keyword evidence="5 8" id="KW-0067">ATP-binding</keyword>
<dbReference type="InterPro" id="IPR013611">
    <property type="entry name" value="Transp-assoc_OB_typ2"/>
</dbReference>
<gene>
    <name evidence="8" type="primary">potA</name>
    <name evidence="10" type="ORF">EOE48_08480</name>
</gene>
<dbReference type="Gene3D" id="2.40.50.140">
    <property type="entry name" value="Nucleic acid-binding proteins"/>
    <property type="match status" value="1"/>
</dbReference>
<feature type="domain" description="ABC transporter" evidence="9">
    <location>
        <begin position="14"/>
        <end position="244"/>
    </location>
</feature>
<dbReference type="Pfam" id="PF00005">
    <property type="entry name" value="ABC_tran"/>
    <property type="match status" value="1"/>
</dbReference>
<evidence type="ECO:0000256" key="6">
    <source>
        <dbReference type="ARBA" id="ARBA00022967"/>
    </source>
</evidence>
<dbReference type="Pfam" id="PF08402">
    <property type="entry name" value="TOBE_2"/>
    <property type="match status" value="1"/>
</dbReference>
<sequence length="372" mass="39598">MAASSQPSSDAVGVDLRAVRKWYGPVQAVRDVSLAIRPGEIVSLLGPSGCGKTTTLRMIAGLEHPDAGEIRIGGALVNAVAPWKRNIGMVFQNYALFPHMSVAENVAFGLAMRREGRAAIDAKVAAAMAQVRLAPLADRRPSQLSGGQRQRVALARAIVTRPSVLLLDEPLAALDRKLREQMQVEIKQLQREVGITTVFVTHDQEEALTLSDRIVVMEEGRVVQTGTPSEVYERPRSRFVSDFIGFTNAVRGRVEAVEAGTATVAMGSGQTIRVPAEADIAPAQAVDLVVRPEKVEVDPPEAARPGRTLIAGTLRHSVYTGAVTYHHVDIGGGETLIAMTPNGDGHAGPPALGSPVTLGVRPENMLVFARAG</sequence>
<dbReference type="PROSITE" id="PS50893">
    <property type="entry name" value="ABC_TRANSPORTER_2"/>
    <property type="match status" value="1"/>
</dbReference>
<evidence type="ECO:0000256" key="7">
    <source>
        <dbReference type="ARBA" id="ARBA00023136"/>
    </source>
</evidence>
<evidence type="ECO:0000256" key="8">
    <source>
        <dbReference type="RuleBase" id="RU364083"/>
    </source>
</evidence>
<dbReference type="RefSeq" id="WP_127728360.1">
    <property type="nucleotide sequence ID" value="NZ_SACP01000006.1"/>
</dbReference>
<dbReference type="FunFam" id="3.40.50.300:FF:000042">
    <property type="entry name" value="Maltose/maltodextrin ABC transporter, ATP-binding protein"/>
    <property type="match status" value="1"/>
</dbReference>
<dbReference type="PANTHER" id="PTHR42781:SF4">
    <property type="entry name" value="SPERMIDINE_PUTRESCINE IMPORT ATP-BINDING PROTEIN POTA"/>
    <property type="match status" value="1"/>
</dbReference>
<dbReference type="EC" id="7.6.2.11" evidence="8"/>
<dbReference type="SMART" id="SM00382">
    <property type="entry name" value="AAA"/>
    <property type="match status" value="1"/>
</dbReference>
<evidence type="ECO:0000256" key="3">
    <source>
        <dbReference type="ARBA" id="ARBA00022475"/>
    </source>
</evidence>
<evidence type="ECO:0000313" key="10">
    <source>
        <dbReference type="EMBL" id="RVU19425.1"/>
    </source>
</evidence>
<dbReference type="InterPro" id="IPR012340">
    <property type="entry name" value="NA-bd_OB-fold"/>
</dbReference>
<dbReference type="Gene3D" id="3.40.50.300">
    <property type="entry name" value="P-loop containing nucleotide triphosphate hydrolases"/>
    <property type="match status" value="1"/>
</dbReference>
<reference evidence="10 11" key="1">
    <citation type="submission" date="2019-01" db="EMBL/GenBank/DDBJ databases">
        <authorList>
            <person name="Chen W.-M."/>
        </authorList>
    </citation>
    <scope>NUCLEOTIDE SEQUENCE [LARGE SCALE GENOMIC DNA]</scope>
    <source>
        <strain evidence="10 11">TER-1</strain>
    </source>
</reference>
<evidence type="ECO:0000256" key="4">
    <source>
        <dbReference type="ARBA" id="ARBA00022741"/>
    </source>
</evidence>
<organism evidence="10 11">
    <name type="scientific">Methylobacterium oryzihabitans</name>
    <dbReference type="NCBI Taxonomy" id="2499852"/>
    <lineage>
        <taxon>Bacteria</taxon>
        <taxon>Pseudomonadati</taxon>
        <taxon>Pseudomonadota</taxon>
        <taxon>Alphaproteobacteria</taxon>
        <taxon>Hyphomicrobiales</taxon>
        <taxon>Methylobacteriaceae</taxon>
        <taxon>Methylobacterium</taxon>
    </lineage>
</organism>
<dbReference type="PROSITE" id="PS00211">
    <property type="entry name" value="ABC_TRANSPORTER_1"/>
    <property type="match status" value="1"/>
</dbReference>
<dbReference type="InterPro" id="IPR003439">
    <property type="entry name" value="ABC_transporter-like_ATP-bd"/>
</dbReference>
<evidence type="ECO:0000259" key="9">
    <source>
        <dbReference type="PROSITE" id="PS50893"/>
    </source>
</evidence>
<dbReference type="InterPro" id="IPR008995">
    <property type="entry name" value="Mo/tungstate-bd_C_term_dom"/>
</dbReference>
<evidence type="ECO:0000256" key="5">
    <source>
        <dbReference type="ARBA" id="ARBA00022840"/>
    </source>
</evidence>
<comment type="caution">
    <text evidence="10">The sequence shown here is derived from an EMBL/GenBank/DDBJ whole genome shotgun (WGS) entry which is preliminary data.</text>
</comment>
<dbReference type="InterPro" id="IPR005893">
    <property type="entry name" value="PotA-like"/>
</dbReference>
<dbReference type="OrthoDB" id="9802264at2"/>
<dbReference type="SUPFAM" id="SSF52540">
    <property type="entry name" value="P-loop containing nucleoside triphosphate hydrolases"/>
    <property type="match status" value="1"/>
</dbReference>
<dbReference type="SUPFAM" id="SSF50331">
    <property type="entry name" value="MOP-like"/>
    <property type="match status" value="1"/>
</dbReference>
<dbReference type="PANTHER" id="PTHR42781">
    <property type="entry name" value="SPERMIDINE/PUTRESCINE IMPORT ATP-BINDING PROTEIN POTA"/>
    <property type="match status" value="1"/>
</dbReference>
<comment type="subcellular location">
    <subcellularLocation>
        <location evidence="1">Cell inner membrane</location>
        <topology evidence="1">Peripheral membrane protein</topology>
    </subcellularLocation>
</comment>
<dbReference type="AlphaFoldDB" id="A0A437PAX9"/>
<name>A0A437PAX9_9HYPH</name>
<dbReference type="GO" id="GO:0016887">
    <property type="term" value="F:ATP hydrolysis activity"/>
    <property type="evidence" value="ECO:0007669"/>
    <property type="project" value="InterPro"/>
</dbReference>
<comment type="function">
    <text evidence="8">Part of the ABC transporter complex PotABCD involved in spermidine/putrescine import. Responsible for energy coupling to the transport system.</text>
</comment>
<evidence type="ECO:0000256" key="2">
    <source>
        <dbReference type="ARBA" id="ARBA00022448"/>
    </source>
</evidence>
<dbReference type="Proteomes" id="UP000286997">
    <property type="component" value="Unassembled WGS sequence"/>
</dbReference>
<dbReference type="GO" id="GO:0043190">
    <property type="term" value="C:ATP-binding cassette (ABC) transporter complex"/>
    <property type="evidence" value="ECO:0007669"/>
    <property type="project" value="InterPro"/>
</dbReference>
<keyword evidence="6 8" id="KW-1278">Translocase</keyword>
<dbReference type="InterPro" id="IPR050093">
    <property type="entry name" value="ABC_SmlMolc_Importer"/>
</dbReference>
<evidence type="ECO:0000313" key="11">
    <source>
        <dbReference type="Proteomes" id="UP000286997"/>
    </source>
</evidence>
<comment type="subunit">
    <text evidence="8">The complex is composed of two ATP-binding proteins (PotA), two transmembrane proteins (PotB and PotC) and a solute-binding protein (PotD).</text>
</comment>
<protein>
    <recommendedName>
        <fullName evidence="8">Spermidine/putrescine import ATP-binding protein PotA</fullName>
        <ecNumber evidence="8">7.6.2.11</ecNumber>
    </recommendedName>
</protein>
<evidence type="ECO:0000256" key="1">
    <source>
        <dbReference type="ARBA" id="ARBA00004417"/>
    </source>
</evidence>
<dbReference type="InterPro" id="IPR017871">
    <property type="entry name" value="ABC_transporter-like_CS"/>
</dbReference>
<dbReference type="InterPro" id="IPR027417">
    <property type="entry name" value="P-loop_NTPase"/>
</dbReference>
<dbReference type="Gene3D" id="2.40.50.100">
    <property type="match status" value="1"/>
</dbReference>
<dbReference type="InterPro" id="IPR003593">
    <property type="entry name" value="AAA+_ATPase"/>
</dbReference>
<keyword evidence="11" id="KW-1185">Reference proteome</keyword>
<keyword evidence="3 8" id="KW-1003">Cell membrane</keyword>
<dbReference type="NCBIfam" id="TIGR01187">
    <property type="entry name" value="potA"/>
    <property type="match status" value="1"/>
</dbReference>
<comment type="similarity">
    <text evidence="8">Belongs to the ABC transporter superfamily. Spermidine/putrescine importer (TC 3.A.1.11.1) family.</text>
</comment>
<keyword evidence="4 8" id="KW-0547">Nucleotide-binding</keyword>
<keyword evidence="7 8" id="KW-0472">Membrane</keyword>
<keyword evidence="2 8" id="KW-0813">Transport</keyword>
<accession>A0A437PAX9</accession>